<dbReference type="InterPro" id="IPR051262">
    <property type="entry name" value="SMP-30/CGR1_Lactonase"/>
</dbReference>
<reference evidence="3 4" key="1">
    <citation type="submission" date="2017-01" db="EMBL/GenBank/DDBJ databases">
        <title>Complete genome sequence of esterase-producing bacterium Croceicoccus marinus E4A9.</title>
        <authorList>
            <person name="Wu Y.-H."/>
            <person name="Cheng H."/>
            <person name="Xu L."/>
            <person name="Huo Y.-Y."/>
            <person name="Wang C.-S."/>
            <person name="Xu X.-W."/>
        </authorList>
    </citation>
    <scope>NUCLEOTIDE SEQUENCE [LARGE SCALE GENOMIC DNA]</scope>
    <source>
        <strain evidence="3 4">E4A9</strain>
    </source>
</reference>
<dbReference type="KEGG" id="cman:A9D14_09810"/>
<dbReference type="Gene3D" id="2.120.10.30">
    <property type="entry name" value="TolB, C-terminal domain"/>
    <property type="match status" value="1"/>
</dbReference>
<dbReference type="SUPFAM" id="SSF63829">
    <property type="entry name" value="Calcium-dependent phosphotriesterase"/>
    <property type="match status" value="1"/>
</dbReference>
<dbReference type="InterPro" id="IPR013658">
    <property type="entry name" value="SGL"/>
</dbReference>
<dbReference type="AlphaFoldDB" id="A0A1Z1FC81"/>
<dbReference type="PANTHER" id="PTHR47572:SF4">
    <property type="entry name" value="LACTONASE DRP35"/>
    <property type="match status" value="1"/>
</dbReference>
<evidence type="ECO:0000313" key="3">
    <source>
        <dbReference type="EMBL" id="ARU16421.1"/>
    </source>
</evidence>
<dbReference type="PANTHER" id="PTHR47572">
    <property type="entry name" value="LIPOPROTEIN-RELATED"/>
    <property type="match status" value="1"/>
</dbReference>
<keyword evidence="4" id="KW-1185">Reference proteome</keyword>
<keyword evidence="1" id="KW-0378">Hydrolase</keyword>
<feature type="domain" description="SMP-30/Gluconolactonase/LRE-like region" evidence="2">
    <location>
        <begin position="20"/>
        <end position="257"/>
    </location>
</feature>
<dbReference type="GO" id="GO:0016787">
    <property type="term" value="F:hydrolase activity"/>
    <property type="evidence" value="ECO:0007669"/>
    <property type="project" value="UniProtKB-KW"/>
</dbReference>
<name>A0A1Z1FC81_9SPHN</name>
<evidence type="ECO:0000256" key="1">
    <source>
        <dbReference type="ARBA" id="ARBA00022801"/>
    </source>
</evidence>
<dbReference type="STRING" id="450378.GCA_001661675_01976"/>
<accession>A0A1Z1FC81</accession>
<proteinExistence type="predicted"/>
<dbReference type="EMBL" id="CP019602">
    <property type="protein sequence ID" value="ARU16421.1"/>
    <property type="molecule type" value="Genomic_DNA"/>
</dbReference>
<gene>
    <name evidence="3" type="ORF">A9D14_09810</name>
</gene>
<organism evidence="3 4">
    <name type="scientific">Croceicoccus marinus</name>
    <dbReference type="NCBI Taxonomy" id="450378"/>
    <lineage>
        <taxon>Bacteria</taxon>
        <taxon>Pseudomonadati</taxon>
        <taxon>Pseudomonadota</taxon>
        <taxon>Alphaproteobacteria</taxon>
        <taxon>Sphingomonadales</taxon>
        <taxon>Erythrobacteraceae</taxon>
        <taxon>Croceicoccus</taxon>
    </lineage>
</organism>
<evidence type="ECO:0000259" key="2">
    <source>
        <dbReference type="Pfam" id="PF08450"/>
    </source>
</evidence>
<dbReference type="InterPro" id="IPR011042">
    <property type="entry name" value="6-blade_b-propeller_TolB-like"/>
</dbReference>
<dbReference type="Proteomes" id="UP000195807">
    <property type="component" value="Chromosome"/>
</dbReference>
<dbReference type="RefSeq" id="WP_083987830.1">
    <property type="nucleotide sequence ID" value="NZ_CP019602.1"/>
</dbReference>
<dbReference type="Pfam" id="PF08450">
    <property type="entry name" value="SGL"/>
    <property type="match status" value="1"/>
</dbReference>
<sequence length="291" mass="30853">MQTQQATGFEIVARGYDFVEAPRVSPGGDVWFSDLTGGGIYRKRLGGEVETMLADRQWVGGMVFDESGKIICGGRGGIIAFDPRTGESTDILTEIEGEPIIAINDMEADGRGGLFAGTIDFVSIMETGETPSPGRFFHMSAAGEVTVLRRDVFASNGIAFSPCDRYLYHSETSRGIWRYPLNANGLPEAGHLLVEEEAADGLAADSDGNLWLACWSTGKLVQYSPGGAAMQALTFPFPHVVSLCFGTTDAKSLFVATGGNEEVPKAGAVLRLGVDIAGLASAQTRFGSLVP</sequence>
<protein>
    <submittedName>
        <fullName evidence="3">Gluconolaconase</fullName>
    </submittedName>
</protein>
<dbReference type="OrthoDB" id="2633250at2"/>
<evidence type="ECO:0000313" key="4">
    <source>
        <dbReference type="Proteomes" id="UP000195807"/>
    </source>
</evidence>